<evidence type="ECO:0000313" key="7">
    <source>
        <dbReference type="EMBL" id="WMV40661.1"/>
    </source>
</evidence>
<dbReference type="NCBIfam" id="TIGR00797">
    <property type="entry name" value="matE"/>
    <property type="match status" value="1"/>
</dbReference>
<feature type="transmembrane region" description="Helical" evidence="6">
    <location>
        <begin position="173"/>
        <end position="193"/>
    </location>
</feature>
<organism evidence="7 8">
    <name type="scientific">Solanum verrucosum</name>
    <dbReference type="NCBI Taxonomy" id="315347"/>
    <lineage>
        <taxon>Eukaryota</taxon>
        <taxon>Viridiplantae</taxon>
        <taxon>Streptophyta</taxon>
        <taxon>Embryophyta</taxon>
        <taxon>Tracheophyta</taxon>
        <taxon>Spermatophyta</taxon>
        <taxon>Magnoliopsida</taxon>
        <taxon>eudicotyledons</taxon>
        <taxon>Gunneridae</taxon>
        <taxon>Pentapetalae</taxon>
        <taxon>asterids</taxon>
        <taxon>lamiids</taxon>
        <taxon>Solanales</taxon>
        <taxon>Solanaceae</taxon>
        <taxon>Solanoideae</taxon>
        <taxon>Solaneae</taxon>
        <taxon>Solanum</taxon>
    </lineage>
</organism>
<evidence type="ECO:0000256" key="6">
    <source>
        <dbReference type="RuleBase" id="RU004914"/>
    </source>
</evidence>
<evidence type="ECO:0000313" key="8">
    <source>
        <dbReference type="Proteomes" id="UP001234989"/>
    </source>
</evidence>
<feature type="transmembrane region" description="Helical" evidence="6">
    <location>
        <begin position="205"/>
        <end position="224"/>
    </location>
</feature>
<feature type="transmembrane region" description="Helical" evidence="6">
    <location>
        <begin position="365"/>
        <end position="385"/>
    </location>
</feature>
<feature type="transmembrane region" description="Helical" evidence="6">
    <location>
        <begin position="281"/>
        <end position="304"/>
    </location>
</feature>
<evidence type="ECO:0000256" key="1">
    <source>
        <dbReference type="ARBA" id="ARBA00004141"/>
    </source>
</evidence>
<dbReference type="GO" id="GO:0042910">
    <property type="term" value="F:xenobiotic transmembrane transporter activity"/>
    <property type="evidence" value="ECO:0007669"/>
    <property type="project" value="InterPro"/>
</dbReference>
<keyword evidence="4 6" id="KW-1133">Transmembrane helix</keyword>
<protein>
    <recommendedName>
        <fullName evidence="6">Protein DETOXIFICATION</fullName>
    </recommendedName>
    <alternativeName>
        <fullName evidence="6">Multidrug and toxic compound extrusion protein</fullName>
    </alternativeName>
</protein>
<evidence type="ECO:0000256" key="2">
    <source>
        <dbReference type="ARBA" id="ARBA00010199"/>
    </source>
</evidence>
<dbReference type="Pfam" id="PF01554">
    <property type="entry name" value="MatE"/>
    <property type="match status" value="2"/>
</dbReference>
<dbReference type="InterPro" id="IPR045069">
    <property type="entry name" value="MATE_euk"/>
</dbReference>
<dbReference type="GO" id="GO:1990961">
    <property type="term" value="P:xenobiotic detoxification by transmembrane export across the plasma membrane"/>
    <property type="evidence" value="ECO:0007669"/>
    <property type="project" value="InterPro"/>
</dbReference>
<dbReference type="EMBL" id="CP133619">
    <property type="protein sequence ID" value="WMV40661.1"/>
    <property type="molecule type" value="Genomic_DNA"/>
</dbReference>
<dbReference type="InterPro" id="IPR002528">
    <property type="entry name" value="MATE_fam"/>
</dbReference>
<dbReference type="CDD" id="cd13132">
    <property type="entry name" value="MATE_eukaryotic"/>
    <property type="match status" value="1"/>
</dbReference>
<evidence type="ECO:0000256" key="5">
    <source>
        <dbReference type="ARBA" id="ARBA00023136"/>
    </source>
</evidence>
<dbReference type="Proteomes" id="UP001234989">
    <property type="component" value="Chromosome 8"/>
</dbReference>
<feature type="transmembrane region" description="Helical" evidence="6">
    <location>
        <begin position="98"/>
        <end position="122"/>
    </location>
</feature>
<keyword evidence="3 6" id="KW-0812">Transmembrane</keyword>
<name>A0AAF0U7P5_SOLVR</name>
<dbReference type="GO" id="GO:0016020">
    <property type="term" value="C:membrane"/>
    <property type="evidence" value="ECO:0007669"/>
    <property type="project" value="UniProtKB-SubCell"/>
</dbReference>
<feature type="transmembrane region" description="Helical" evidence="6">
    <location>
        <begin position="142"/>
        <end position="161"/>
    </location>
</feature>
<comment type="subcellular location">
    <subcellularLocation>
        <location evidence="1">Membrane</location>
        <topology evidence="1">Multi-pass membrane protein</topology>
    </subcellularLocation>
</comment>
<evidence type="ECO:0000256" key="3">
    <source>
        <dbReference type="ARBA" id="ARBA00022692"/>
    </source>
</evidence>
<feature type="transmembrane region" description="Helical" evidence="6">
    <location>
        <begin position="397"/>
        <end position="421"/>
    </location>
</feature>
<feature type="transmembrane region" description="Helical" evidence="6">
    <location>
        <begin position="67"/>
        <end position="86"/>
    </location>
</feature>
<reference evidence="7" key="1">
    <citation type="submission" date="2023-08" db="EMBL/GenBank/DDBJ databases">
        <title>A de novo genome assembly of Solanum verrucosum Schlechtendal, a Mexican diploid species geographically isolated from the other diploid A-genome species in potato relatives.</title>
        <authorList>
            <person name="Hosaka K."/>
        </authorList>
    </citation>
    <scope>NUCLEOTIDE SEQUENCE</scope>
    <source>
        <tissue evidence="7">Young leaves</tissue>
    </source>
</reference>
<keyword evidence="5 6" id="KW-0472">Membrane</keyword>
<keyword evidence="8" id="KW-1185">Reference proteome</keyword>
<feature type="transmembrane region" description="Helical" evidence="6">
    <location>
        <begin position="250"/>
        <end position="275"/>
    </location>
</feature>
<feature type="transmembrane region" description="Helical" evidence="6">
    <location>
        <begin position="325"/>
        <end position="345"/>
    </location>
</feature>
<proteinExistence type="inferred from homology"/>
<sequence>MANSSEKTEGCLSTLNGCFNKLIDMEEVTNQSMISSPLIVILSCFYSINIVSVMFAGNLQLAASNLATSWALITGFSFIFGLNAAVETLCRQSRTTMYTLLQTSCIISFFFSTAIALLWWYLDTILIQLFHQDHEIVKEAGLFLKFLIPGLFGYGLLQNVMRFLRAHSILDPILLFSMASLVIHIAIIAYALVHWTGLGFKGASLATSISIWIQLIIFGLFMFFSKHIKWDYAFSFEPFHFQHILTNLKLALPSAAMVCLEYCAFEILVLLAGLMQNPETSISIIAMSVNTQAIAHMLFSGLSVGVSTRVAKELRAGNPEGAKHVVVVAFKQTILLVYVLCLALLNHHIAWAGLFSDSAEIINKFTSMVPLLLISFVLEFTQGNLSGVVRGCGWERYAMCIDLATFYFIGIPIAVLVVFKLSLHAQVLWIGLICGLACQIFGLSLLVLLTRSWKKLEGSTNINRESELSA</sequence>
<gene>
    <name evidence="7" type="ORF">MTR67_034046</name>
</gene>
<dbReference type="AlphaFoldDB" id="A0AAF0U7P5"/>
<feature type="transmembrane region" description="Helical" evidence="6">
    <location>
        <begin position="427"/>
        <end position="449"/>
    </location>
</feature>
<evidence type="ECO:0000256" key="4">
    <source>
        <dbReference type="ARBA" id="ARBA00022989"/>
    </source>
</evidence>
<comment type="similarity">
    <text evidence="2 6">Belongs to the multi antimicrobial extrusion (MATE) (TC 2.A.66.1) family.</text>
</comment>
<feature type="transmembrane region" description="Helical" evidence="6">
    <location>
        <begin position="38"/>
        <end position="61"/>
    </location>
</feature>
<dbReference type="PANTHER" id="PTHR11206">
    <property type="entry name" value="MULTIDRUG RESISTANCE PROTEIN"/>
    <property type="match status" value="1"/>
</dbReference>
<accession>A0AAF0U7P5</accession>
<dbReference type="GO" id="GO:0015297">
    <property type="term" value="F:antiporter activity"/>
    <property type="evidence" value="ECO:0007669"/>
    <property type="project" value="InterPro"/>
</dbReference>